<dbReference type="InterPro" id="IPR055568">
    <property type="entry name" value="DUF7144"/>
</dbReference>
<protein>
    <recommendedName>
        <fullName evidence="2">DUF7144 domain-containing protein</fullName>
    </recommendedName>
</protein>
<evidence type="ECO:0000259" key="2">
    <source>
        <dbReference type="Pfam" id="PF23636"/>
    </source>
</evidence>
<sequence length="144" mass="15753">MTTADVRRDERDGDPGGWRTGWTVFAGVMLIFNGAMAILQGAAAIGKDDVFVSTRNYVYKFDLTGWGWLHLSLGIVVVLAGCALFTGALWARIVGVVLAGFSMIANFLWLPHYPFWSVIIIAIDAFVIWALCTGGVRHGRGYAR</sequence>
<dbReference type="RefSeq" id="WP_069467777.1">
    <property type="nucleotide sequence ID" value="NZ_FODD01000005.1"/>
</dbReference>
<feature type="transmembrane region" description="Helical" evidence="1">
    <location>
        <begin position="65"/>
        <end position="84"/>
    </location>
</feature>
<dbReference type="OrthoDB" id="4482242at2"/>
<keyword evidence="1" id="KW-0812">Transmembrane</keyword>
<reference evidence="3 4" key="1">
    <citation type="submission" date="2016-10" db="EMBL/GenBank/DDBJ databases">
        <authorList>
            <person name="de Groot N.N."/>
        </authorList>
    </citation>
    <scope>NUCLEOTIDE SEQUENCE [LARGE SCALE GENOMIC DNA]</scope>
    <source>
        <strain evidence="3 4">CGMCC 4.2026</strain>
    </source>
</reference>
<gene>
    <name evidence="3" type="ORF">SAMN05216267_1005192</name>
</gene>
<name>A0A1H8GMU4_9ACTN</name>
<dbReference type="Proteomes" id="UP000181951">
    <property type="component" value="Unassembled WGS sequence"/>
</dbReference>
<keyword evidence="1" id="KW-1133">Transmembrane helix</keyword>
<dbReference type="AlphaFoldDB" id="A0A1H8GMU4"/>
<proteinExistence type="predicted"/>
<dbReference type="Pfam" id="PF23636">
    <property type="entry name" value="DUF7144"/>
    <property type="match status" value="1"/>
</dbReference>
<accession>A0A1H8GMU4</accession>
<keyword evidence="1" id="KW-0472">Membrane</keyword>
<feature type="transmembrane region" description="Helical" evidence="1">
    <location>
        <begin position="89"/>
        <end position="109"/>
    </location>
</feature>
<dbReference type="STRING" id="310780.SAMN05216267_1005192"/>
<evidence type="ECO:0000256" key="1">
    <source>
        <dbReference type="SAM" id="Phobius"/>
    </source>
</evidence>
<organism evidence="3 4">
    <name type="scientific">Actinacidiphila rubida</name>
    <dbReference type="NCBI Taxonomy" id="310780"/>
    <lineage>
        <taxon>Bacteria</taxon>
        <taxon>Bacillati</taxon>
        <taxon>Actinomycetota</taxon>
        <taxon>Actinomycetes</taxon>
        <taxon>Kitasatosporales</taxon>
        <taxon>Streptomycetaceae</taxon>
        <taxon>Actinacidiphila</taxon>
    </lineage>
</organism>
<evidence type="ECO:0000313" key="4">
    <source>
        <dbReference type="Proteomes" id="UP000181951"/>
    </source>
</evidence>
<dbReference type="EMBL" id="FODD01000005">
    <property type="protein sequence ID" value="SEN45471.1"/>
    <property type="molecule type" value="Genomic_DNA"/>
</dbReference>
<feature type="transmembrane region" description="Helical" evidence="1">
    <location>
        <begin position="115"/>
        <end position="136"/>
    </location>
</feature>
<feature type="domain" description="DUF7144" evidence="2">
    <location>
        <begin position="22"/>
        <end position="134"/>
    </location>
</feature>
<keyword evidence="4" id="KW-1185">Reference proteome</keyword>
<feature type="transmembrane region" description="Helical" evidence="1">
    <location>
        <begin position="21"/>
        <end position="45"/>
    </location>
</feature>
<evidence type="ECO:0000313" key="3">
    <source>
        <dbReference type="EMBL" id="SEN45471.1"/>
    </source>
</evidence>